<dbReference type="EMBL" id="BTSY01000003">
    <property type="protein sequence ID" value="GMT20414.1"/>
    <property type="molecule type" value="Genomic_DNA"/>
</dbReference>
<feature type="domain" description="F-box" evidence="2">
    <location>
        <begin position="52"/>
        <end position="100"/>
    </location>
</feature>
<dbReference type="PROSITE" id="PS50181">
    <property type="entry name" value="FBOX"/>
    <property type="match status" value="1"/>
</dbReference>
<evidence type="ECO:0000259" key="2">
    <source>
        <dbReference type="PROSITE" id="PS50181"/>
    </source>
</evidence>
<feature type="region of interest" description="Disordered" evidence="1">
    <location>
        <begin position="1"/>
        <end position="37"/>
    </location>
</feature>
<organism evidence="3 4">
    <name type="scientific">Pristionchus fissidentatus</name>
    <dbReference type="NCBI Taxonomy" id="1538716"/>
    <lineage>
        <taxon>Eukaryota</taxon>
        <taxon>Metazoa</taxon>
        <taxon>Ecdysozoa</taxon>
        <taxon>Nematoda</taxon>
        <taxon>Chromadorea</taxon>
        <taxon>Rhabditida</taxon>
        <taxon>Rhabditina</taxon>
        <taxon>Diplogasteromorpha</taxon>
        <taxon>Diplogasteroidea</taxon>
        <taxon>Neodiplogasteridae</taxon>
        <taxon>Pristionchus</taxon>
    </lineage>
</organism>
<feature type="non-terminal residue" evidence="3">
    <location>
        <position position="1"/>
    </location>
</feature>
<gene>
    <name evidence="3" type="ORF">PFISCL1PPCAC_11711</name>
</gene>
<proteinExistence type="predicted"/>
<protein>
    <recommendedName>
        <fullName evidence="2">F-box domain-containing protein</fullName>
    </recommendedName>
</protein>
<keyword evidence="4" id="KW-1185">Reference proteome</keyword>
<sequence>ERHIMETHSKRRKLEETKEELKKFEDSGESRVVAKQEDAVQLQKGDPETDSKIGLLHMPNEILTKIILNLYFRERNVLGKACKYLYKLENETGGQRYEKVQLMDVKSIPTFLLEIKGCTAVEKSGKIVWIENRKTTSLTLKCGGPKFTEKQRARARNFLINADIEILDTIKVLCKTMQAFLNILATSSYQQLHFSNNPKFTEESARFANTLMNSANFKLKLIKVEWYTRVAGTEKKDLEFFRSFPSANTLSLSWYNYISYDSTTTVRPKPELDSTTLLDIVSRFKHANIFSCFNRITTILWRQVFQMICDSTGERRIRLNSLTDEKKNEFVQLLQADSQLENLGAYVNHVGTESYLRFKHRTSGTVMSSSRTNFAYGTRSITFWKCPDGCDLEKIDLYSLFDCLQGNID</sequence>
<reference evidence="3" key="1">
    <citation type="submission" date="2023-10" db="EMBL/GenBank/DDBJ databases">
        <title>Genome assembly of Pristionchus species.</title>
        <authorList>
            <person name="Yoshida K."/>
            <person name="Sommer R.J."/>
        </authorList>
    </citation>
    <scope>NUCLEOTIDE SEQUENCE</scope>
    <source>
        <strain evidence="3">RS5133</strain>
    </source>
</reference>
<accession>A0AAV5VPX4</accession>
<dbReference type="AlphaFoldDB" id="A0AAV5VPX4"/>
<dbReference type="Proteomes" id="UP001432322">
    <property type="component" value="Unassembled WGS sequence"/>
</dbReference>
<dbReference type="InterPro" id="IPR001810">
    <property type="entry name" value="F-box_dom"/>
</dbReference>
<evidence type="ECO:0000256" key="1">
    <source>
        <dbReference type="SAM" id="MobiDB-lite"/>
    </source>
</evidence>
<name>A0AAV5VPX4_9BILA</name>
<evidence type="ECO:0000313" key="3">
    <source>
        <dbReference type="EMBL" id="GMT20414.1"/>
    </source>
</evidence>
<evidence type="ECO:0000313" key="4">
    <source>
        <dbReference type="Proteomes" id="UP001432322"/>
    </source>
</evidence>
<comment type="caution">
    <text evidence="3">The sequence shown here is derived from an EMBL/GenBank/DDBJ whole genome shotgun (WGS) entry which is preliminary data.</text>
</comment>